<keyword evidence="3" id="KW-0175">Coiled coil</keyword>
<dbReference type="Gene3D" id="3.30.910.20">
    <property type="entry name" value="Skp domain"/>
    <property type="match status" value="1"/>
</dbReference>
<feature type="coiled-coil region" evidence="3">
    <location>
        <begin position="51"/>
        <end position="104"/>
    </location>
</feature>
<gene>
    <name evidence="5" type="ORF">H7U12_14095</name>
</gene>
<keyword evidence="2" id="KW-0732">Signal</keyword>
<evidence type="ECO:0000256" key="3">
    <source>
        <dbReference type="SAM" id="Coils"/>
    </source>
</evidence>
<evidence type="ECO:0000313" key="5">
    <source>
        <dbReference type="EMBL" id="MBC3540821.1"/>
    </source>
</evidence>
<keyword evidence="6" id="KW-1185">Reference proteome</keyword>
<feature type="region of interest" description="Disordered" evidence="4">
    <location>
        <begin position="176"/>
        <end position="229"/>
    </location>
</feature>
<comment type="caution">
    <text evidence="5">The sequence shown here is derived from an EMBL/GenBank/DDBJ whole genome shotgun (WGS) entry which is preliminary data.</text>
</comment>
<evidence type="ECO:0000256" key="2">
    <source>
        <dbReference type="ARBA" id="ARBA00022729"/>
    </source>
</evidence>
<dbReference type="Pfam" id="PF03938">
    <property type="entry name" value="OmpH"/>
    <property type="match status" value="1"/>
</dbReference>
<accession>A0ABR6VUJ7</accession>
<dbReference type="EMBL" id="JACOAF010000031">
    <property type="protein sequence ID" value="MBC3540821.1"/>
    <property type="molecule type" value="Genomic_DNA"/>
</dbReference>
<sequence length="229" mass="26217">MKKLGCFLLMSFFFLFGKEVNAQRFGYIDSGFILQKMPAYANAQAEVEKLSQAWQKDIEGMRVELEKLQKSYQAEEILLTPDMKVKRQEELSRKETELREFQRKMFGFEGSLFKRRQELIRPAQDQLFEAVEKIVRQRGLNFMFDKSGDVVMLYTDPRHDYTEFVLEELGLASKEQNTAGARPADALKDDPADVPPLPEGAVTPANPTNTTKKAAPTRKATTPVKKKNN</sequence>
<dbReference type="RefSeq" id="WP_186639045.1">
    <property type="nucleotide sequence ID" value="NZ_JACOAF010000031.1"/>
</dbReference>
<feature type="compositionally biased region" description="Low complexity" evidence="4">
    <location>
        <begin position="201"/>
        <end position="223"/>
    </location>
</feature>
<dbReference type="InterPro" id="IPR024930">
    <property type="entry name" value="Skp_dom_sf"/>
</dbReference>
<dbReference type="Proteomes" id="UP000659698">
    <property type="component" value="Unassembled WGS sequence"/>
</dbReference>
<protein>
    <submittedName>
        <fullName evidence="5">OmpH family outer membrane protein</fullName>
    </submittedName>
</protein>
<dbReference type="PANTHER" id="PTHR35089">
    <property type="entry name" value="CHAPERONE PROTEIN SKP"/>
    <property type="match status" value="1"/>
</dbReference>
<dbReference type="PANTHER" id="PTHR35089:SF1">
    <property type="entry name" value="CHAPERONE PROTEIN SKP"/>
    <property type="match status" value="1"/>
</dbReference>
<evidence type="ECO:0000256" key="4">
    <source>
        <dbReference type="SAM" id="MobiDB-lite"/>
    </source>
</evidence>
<organism evidence="5 6">
    <name type="scientific">Rufibacter sediminis</name>
    <dbReference type="NCBI Taxonomy" id="2762756"/>
    <lineage>
        <taxon>Bacteria</taxon>
        <taxon>Pseudomonadati</taxon>
        <taxon>Bacteroidota</taxon>
        <taxon>Cytophagia</taxon>
        <taxon>Cytophagales</taxon>
        <taxon>Hymenobacteraceae</taxon>
        <taxon>Rufibacter</taxon>
    </lineage>
</organism>
<comment type="similarity">
    <text evidence="1">Belongs to the Skp family.</text>
</comment>
<dbReference type="InterPro" id="IPR005632">
    <property type="entry name" value="Chaperone_Skp"/>
</dbReference>
<evidence type="ECO:0000313" key="6">
    <source>
        <dbReference type="Proteomes" id="UP000659698"/>
    </source>
</evidence>
<evidence type="ECO:0000256" key="1">
    <source>
        <dbReference type="ARBA" id="ARBA00009091"/>
    </source>
</evidence>
<proteinExistence type="inferred from homology"/>
<reference evidence="5 6" key="1">
    <citation type="journal article" date="2019" name="Int. J. Syst. Evol. Microbiol.">
        <title>Rufibacter sediminis sp. nov., isolated from freshwater lake sediment.</title>
        <authorList>
            <person name="Qu J.H."/>
            <person name="Zhang L.J."/>
            <person name="Fu Y.H."/>
            <person name="Li H.F."/>
        </authorList>
    </citation>
    <scope>NUCLEOTIDE SEQUENCE [LARGE SCALE GENOMIC DNA]</scope>
    <source>
        <strain evidence="5 6">H-1</strain>
    </source>
</reference>
<dbReference type="SUPFAM" id="SSF111384">
    <property type="entry name" value="OmpH-like"/>
    <property type="match status" value="1"/>
</dbReference>
<name>A0ABR6VUJ7_9BACT</name>
<dbReference type="SMART" id="SM00935">
    <property type="entry name" value="OmpH"/>
    <property type="match status" value="1"/>
</dbReference>